<evidence type="ECO:0000313" key="2">
    <source>
        <dbReference type="EMBL" id="CAG8838815.1"/>
    </source>
</evidence>
<sequence>KGQVPKKVVSQYQSYLQANMSLLKINNGQNNNKEHVTEFYSESSESSQYRSTDMNTS</sequence>
<proteinExistence type="predicted"/>
<feature type="region of interest" description="Disordered" evidence="1">
    <location>
        <begin position="38"/>
        <end position="57"/>
    </location>
</feature>
<organism evidence="2 3">
    <name type="scientific">Gigaspora margarita</name>
    <dbReference type="NCBI Taxonomy" id="4874"/>
    <lineage>
        <taxon>Eukaryota</taxon>
        <taxon>Fungi</taxon>
        <taxon>Fungi incertae sedis</taxon>
        <taxon>Mucoromycota</taxon>
        <taxon>Glomeromycotina</taxon>
        <taxon>Glomeromycetes</taxon>
        <taxon>Diversisporales</taxon>
        <taxon>Gigasporaceae</taxon>
        <taxon>Gigaspora</taxon>
    </lineage>
</organism>
<protein>
    <submittedName>
        <fullName evidence="2">25345_t:CDS:1</fullName>
    </submittedName>
</protein>
<dbReference type="Proteomes" id="UP000789901">
    <property type="component" value="Unassembled WGS sequence"/>
</dbReference>
<accession>A0ABN7WT94</accession>
<gene>
    <name evidence="2" type="ORF">GMARGA_LOCUS34159</name>
</gene>
<comment type="caution">
    <text evidence="2">The sequence shown here is derived from an EMBL/GenBank/DDBJ whole genome shotgun (WGS) entry which is preliminary data.</text>
</comment>
<feature type="non-terminal residue" evidence="2">
    <location>
        <position position="1"/>
    </location>
</feature>
<evidence type="ECO:0000256" key="1">
    <source>
        <dbReference type="SAM" id="MobiDB-lite"/>
    </source>
</evidence>
<evidence type="ECO:0000313" key="3">
    <source>
        <dbReference type="Proteomes" id="UP000789901"/>
    </source>
</evidence>
<dbReference type="EMBL" id="CAJVQB010059047">
    <property type="protein sequence ID" value="CAG8838815.1"/>
    <property type="molecule type" value="Genomic_DNA"/>
</dbReference>
<keyword evidence="3" id="KW-1185">Reference proteome</keyword>
<feature type="compositionally biased region" description="Polar residues" evidence="1">
    <location>
        <begin position="48"/>
        <end position="57"/>
    </location>
</feature>
<reference evidence="2 3" key="1">
    <citation type="submission" date="2021-06" db="EMBL/GenBank/DDBJ databases">
        <authorList>
            <person name="Kallberg Y."/>
            <person name="Tangrot J."/>
            <person name="Rosling A."/>
        </authorList>
    </citation>
    <scope>NUCLEOTIDE SEQUENCE [LARGE SCALE GENOMIC DNA]</scope>
    <source>
        <strain evidence="2 3">120-4 pot B 10/14</strain>
    </source>
</reference>
<name>A0ABN7WT94_GIGMA</name>